<dbReference type="AlphaFoldDB" id="A0A087M2J5"/>
<proteinExistence type="predicted"/>
<dbReference type="RefSeq" id="WP_035082565.1">
    <property type="nucleotide sequence ID" value="NZ_JQGC01000008.1"/>
</dbReference>
<dbReference type="Proteomes" id="UP000028981">
    <property type="component" value="Unassembled WGS sequence"/>
</dbReference>
<gene>
    <name evidence="1" type="ORF">JP75_10935</name>
</gene>
<accession>A0A087M2J5</accession>
<keyword evidence="2" id="KW-1185">Reference proteome</keyword>
<sequence>MPIPFRAMPTKFQSDKGVVSPGPTAEAKFPIYFCEGCGVPNAGFGVARVEGRLSYCGWENGNAVCVGKGRAADGGKVPPPTPPW</sequence>
<dbReference type="EMBL" id="JQGC01000008">
    <property type="protein sequence ID" value="KFL31098.1"/>
    <property type="molecule type" value="Genomic_DNA"/>
</dbReference>
<comment type="caution">
    <text evidence="1">The sequence shown here is derived from an EMBL/GenBank/DDBJ whole genome shotgun (WGS) entry which is preliminary data.</text>
</comment>
<dbReference type="OrthoDB" id="7960875at2"/>
<protein>
    <submittedName>
        <fullName evidence="1">Uncharacterized protein</fullName>
    </submittedName>
</protein>
<evidence type="ECO:0000313" key="1">
    <source>
        <dbReference type="EMBL" id="KFL31098.1"/>
    </source>
</evidence>
<organism evidence="1 2">
    <name type="scientific">Devosia riboflavina</name>
    <dbReference type="NCBI Taxonomy" id="46914"/>
    <lineage>
        <taxon>Bacteria</taxon>
        <taxon>Pseudomonadati</taxon>
        <taxon>Pseudomonadota</taxon>
        <taxon>Alphaproteobacteria</taxon>
        <taxon>Hyphomicrobiales</taxon>
        <taxon>Devosiaceae</taxon>
        <taxon>Devosia</taxon>
    </lineage>
</organism>
<reference evidence="1 2" key="1">
    <citation type="submission" date="2014-08" db="EMBL/GenBank/DDBJ databases">
        <authorList>
            <person name="Hassan Y.I."/>
            <person name="Lepp D."/>
            <person name="Zhou T."/>
        </authorList>
    </citation>
    <scope>NUCLEOTIDE SEQUENCE [LARGE SCALE GENOMIC DNA]</scope>
    <source>
        <strain evidence="1 2">IFO13584</strain>
    </source>
</reference>
<name>A0A087M2J5_9HYPH</name>
<evidence type="ECO:0000313" key="2">
    <source>
        <dbReference type="Proteomes" id="UP000028981"/>
    </source>
</evidence>